<reference evidence="1 2" key="1">
    <citation type="journal article" date="2019" name="Sci. Rep.">
        <title>Orb-weaving spider Araneus ventricosus genome elucidates the spidroin gene catalogue.</title>
        <authorList>
            <person name="Kono N."/>
            <person name="Nakamura H."/>
            <person name="Ohtoshi R."/>
            <person name="Moran D.A.P."/>
            <person name="Shinohara A."/>
            <person name="Yoshida Y."/>
            <person name="Fujiwara M."/>
            <person name="Mori M."/>
            <person name="Tomita M."/>
            <person name="Arakawa K."/>
        </authorList>
    </citation>
    <scope>NUCLEOTIDE SEQUENCE [LARGE SCALE GENOMIC DNA]</scope>
</reference>
<gene>
    <name evidence="1" type="ORF">AVEN_111011_1</name>
</gene>
<sequence length="129" mass="15220">MLGYTGRINRIHKLQKIKGMQHCKNFPQNVSVIVNVIHLQHGKCKLSQSLQTRIETDHQIIRRHCSWKKGKLKKQQDERLKNNQDLTDIPTKRILQAIKDLKSTWRILTFWKQLDSAKGKRNRIKSLSS</sequence>
<dbReference type="EMBL" id="BGPR01042506">
    <property type="protein sequence ID" value="GBO18909.1"/>
    <property type="molecule type" value="Genomic_DNA"/>
</dbReference>
<dbReference type="AlphaFoldDB" id="A0A4Y2V102"/>
<organism evidence="1 2">
    <name type="scientific">Araneus ventricosus</name>
    <name type="common">Orbweaver spider</name>
    <name type="synonym">Epeira ventricosa</name>
    <dbReference type="NCBI Taxonomy" id="182803"/>
    <lineage>
        <taxon>Eukaryota</taxon>
        <taxon>Metazoa</taxon>
        <taxon>Ecdysozoa</taxon>
        <taxon>Arthropoda</taxon>
        <taxon>Chelicerata</taxon>
        <taxon>Arachnida</taxon>
        <taxon>Araneae</taxon>
        <taxon>Araneomorphae</taxon>
        <taxon>Entelegynae</taxon>
        <taxon>Araneoidea</taxon>
        <taxon>Araneidae</taxon>
        <taxon>Araneus</taxon>
    </lineage>
</organism>
<proteinExistence type="predicted"/>
<comment type="caution">
    <text evidence="1">The sequence shown here is derived from an EMBL/GenBank/DDBJ whole genome shotgun (WGS) entry which is preliminary data.</text>
</comment>
<dbReference type="Proteomes" id="UP000499080">
    <property type="component" value="Unassembled WGS sequence"/>
</dbReference>
<accession>A0A4Y2V102</accession>
<evidence type="ECO:0000313" key="1">
    <source>
        <dbReference type="EMBL" id="GBO18909.1"/>
    </source>
</evidence>
<name>A0A4Y2V102_ARAVE</name>
<keyword evidence="2" id="KW-1185">Reference proteome</keyword>
<evidence type="ECO:0000313" key="2">
    <source>
        <dbReference type="Proteomes" id="UP000499080"/>
    </source>
</evidence>
<protein>
    <submittedName>
        <fullName evidence="1">Uncharacterized protein</fullName>
    </submittedName>
</protein>